<dbReference type="InterPro" id="IPR038905">
    <property type="entry name" value="ARMC2"/>
</dbReference>
<dbReference type="EnsemblMetazoa" id="PHUM405420-RA">
    <property type="protein sequence ID" value="PHUM405420-PA"/>
    <property type="gene ID" value="PHUM405420"/>
</dbReference>
<accession>E0VRW5</accession>
<dbReference type="HOGENOM" id="CLU_2040862_0_0_1"/>
<dbReference type="VEuPathDB" id="VectorBase:PHUM405420"/>
<name>E0VRW5_PEDHC</name>
<dbReference type="GeneID" id="8234010"/>
<dbReference type="InterPro" id="IPR000225">
    <property type="entry name" value="Armadillo"/>
</dbReference>
<evidence type="ECO:0000313" key="3">
    <source>
        <dbReference type="EnsemblMetazoa" id="PHUM405420-PA"/>
    </source>
</evidence>
<dbReference type="InParanoid" id="E0VRW5"/>
<sequence length="121" mass="13354">MIVYPADHGDMDQLINLVSSENQEVVRCACGALVNMLLDSQGRKQFLISKGIDNLAGRAIWNSCADVSSAAMHNNMERLLNILANSLEEEKWNDGDAAWEEFASIATDLLEKINSHFEVSA</sequence>
<reference evidence="2" key="1">
    <citation type="submission" date="2007-04" db="EMBL/GenBank/DDBJ databases">
        <title>Annotation of Pediculus humanus corporis strain USDA.</title>
        <authorList>
            <person name="Kirkness E."/>
            <person name="Hannick L."/>
            <person name="Hass B."/>
            <person name="Bruggner R."/>
            <person name="Lawson D."/>
            <person name="Bidwell S."/>
            <person name="Joardar V."/>
            <person name="Caler E."/>
            <person name="Walenz B."/>
            <person name="Inman J."/>
            <person name="Schobel S."/>
            <person name="Galinsky K."/>
            <person name="Amedeo P."/>
            <person name="Strausberg R."/>
        </authorList>
    </citation>
    <scope>NUCLEOTIDE SEQUENCE</scope>
    <source>
        <strain evidence="2">USDA</strain>
    </source>
</reference>
<dbReference type="PANTHER" id="PTHR21356:SF1">
    <property type="entry name" value="ARMADILLO REPEAT-CONTAINING PROTEIN 2"/>
    <property type="match status" value="1"/>
</dbReference>
<dbReference type="Gene3D" id="1.25.10.10">
    <property type="entry name" value="Leucine-rich Repeat Variant"/>
    <property type="match status" value="1"/>
</dbReference>
<feature type="repeat" description="ARM" evidence="1">
    <location>
        <begin position="9"/>
        <end position="51"/>
    </location>
</feature>
<evidence type="ECO:0000256" key="1">
    <source>
        <dbReference type="PROSITE-ProRule" id="PRU00259"/>
    </source>
</evidence>
<dbReference type="CTD" id="8234010"/>
<evidence type="ECO:0000313" key="4">
    <source>
        <dbReference type="Proteomes" id="UP000009046"/>
    </source>
</evidence>
<dbReference type="AlphaFoldDB" id="E0VRW5"/>
<dbReference type="InterPro" id="IPR011989">
    <property type="entry name" value="ARM-like"/>
</dbReference>
<gene>
    <name evidence="3" type="primary">8234010</name>
    <name evidence="2" type="ORF">Phum_PHUM405420</name>
</gene>
<dbReference type="PANTHER" id="PTHR21356">
    <property type="entry name" value="ARMADILLO REPEAT CONTAINING 2"/>
    <property type="match status" value="1"/>
</dbReference>
<keyword evidence="4" id="KW-1185">Reference proteome</keyword>
<evidence type="ECO:0000313" key="2">
    <source>
        <dbReference type="EMBL" id="EEB16121.1"/>
    </source>
</evidence>
<dbReference type="GO" id="GO:0044782">
    <property type="term" value="P:cilium organization"/>
    <property type="evidence" value="ECO:0007669"/>
    <property type="project" value="TreeGrafter"/>
</dbReference>
<dbReference type="RefSeq" id="XP_002428859.1">
    <property type="nucleotide sequence ID" value="XM_002428814.1"/>
</dbReference>
<dbReference type="EMBL" id="AAZO01004835">
    <property type="status" value="NOT_ANNOTATED_CDS"/>
    <property type="molecule type" value="Genomic_DNA"/>
</dbReference>
<evidence type="ECO:0008006" key="5">
    <source>
        <dbReference type="Google" id="ProtNLM"/>
    </source>
</evidence>
<dbReference type="SUPFAM" id="SSF48371">
    <property type="entry name" value="ARM repeat"/>
    <property type="match status" value="1"/>
</dbReference>
<dbReference type="EMBL" id="DS235577">
    <property type="protein sequence ID" value="EEB16121.1"/>
    <property type="molecule type" value="Genomic_DNA"/>
</dbReference>
<proteinExistence type="predicted"/>
<dbReference type="OrthoDB" id="247006at2759"/>
<protein>
    <recommendedName>
        <fullName evidence="5">Armadillo repeat-containing protein</fullName>
    </recommendedName>
</protein>
<organism>
    <name type="scientific">Pediculus humanus subsp. corporis</name>
    <name type="common">Body louse</name>
    <dbReference type="NCBI Taxonomy" id="121224"/>
    <lineage>
        <taxon>Eukaryota</taxon>
        <taxon>Metazoa</taxon>
        <taxon>Ecdysozoa</taxon>
        <taxon>Arthropoda</taxon>
        <taxon>Hexapoda</taxon>
        <taxon>Insecta</taxon>
        <taxon>Pterygota</taxon>
        <taxon>Neoptera</taxon>
        <taxon>Paraneoptera</taxon>
        <taxon>Psocodea</taxon>
        <taxon>Troctomorpha</taxon>
        <taxon>Phthiraptera</taxon>
        <taxon>Anoplura</taxon>
        <taxon>Pediculidae</taxon>
        <taxon>Pediculus</taxon>
    </lineage>
</organism>
<dbReference type="KEGG" id="phu:Phum_PHUM405420"/>
<dbReference type="InterPro" id="IPR016024">
    <property type="entry name" value="ARM-type_fold"/>
</dbReference>
<dbReference type="Proteomes" id="UP000009046">
    <property type="component" value="Unassembled WGS sequence"/>
</dbReference>
<reference evidence="3" key="3">
    <citation type="submission" date="2020-05" db="UniProtKB">
        <authorList>
            <consortium name="EnsemblMetazoa"/>
        </authorList>
    </citation>
    <scope>IDENTIFICATION</scope>
    <source>
        <strain evidence="3">USDA</strain>
    </source>
</reference>
<reference evidence="2" key="2">
    <citation type="submission" date="2007-04" db="EMBL/GenBank/DDBJ databases">
        <title>The genome of the human body louse.</title>
        <authorList>
            <consortium name="The Human Body Louse Genome Consortium"/>
            <person name="Kirkness E."/>
            <person name="Walenz B."/>
            <person name="Hass B."/>
            <person name="Bruggner R."/>
            <person name="Strausberg R."/>
        </authorList>
    </citation>
    <scope>NUCLEOTIDE SEQUENCE</scope>
    <source>
        <strain evidence="2">USDA</strain>
    </source>
</reference>
<dbReference type="PROSITE" id="PS50176">
    <property type="entry name" value="ARM_REPEAT"/>
    <property type="match status" value="1"/>
</dbReference>